<protein>
    <submittedName>
        <fullName evidence="2">Type II restriction enzyme BsuBI</fullName>
    </submittedName>
</protein>
<dbReference type="Proteomes" id="UP000319783">
    <property type="component" value="Unassembled WGS sequence"/>
</dbReference>
<dbReference type="AlphaFoldDB" id="A0A533QDJ4"/>
<evidence type="ECO:0000259" key="1">
    <source>
        <dbReference type="Pfam" id="PF06616"/>
    </source>
</evidence>
<dbReference type="InterPro" id="IPR041963">
    <property type="entry name" value="BsuBI/PstI_C_sf"/>
</dbReference>
<dbReference type="EMBL" id="SULG01000012">
    <property type="protein sequence ID" value="TLD42825.1"/>
    <property type="molecule type" value="Genomic_DNA"/>
</dbReference>
<dbReference type="GO" id="GO:0003677">
    <property type="term" value="F:DNA binding"/>
    <property type="evidence" value="ECO:0007669"/>
    <property type="project" value="InterPro"/>
</dbReference>
<dbReference type="GO" id="GO:0009307">
    <property type="term" value="P:DNA restriction-modification system"/>
    <property type="evidence" value="ECO:0007669"/>
    <property type="project" value="InterPro"/>
</dbReference>
<feature type="domain" description="BsuBI/PstI restriction endonuclease" evidence="1">
    <location>
        <begin position="2"/>
        <end position="96"/>
    </location>
</feature>
<sequence length="101" mass="11478">MNLPIDTAESLPDVILFSGHEKRLVIIEAVISSGPVNPICLEQLQKFTKESSKLGYKISYVTAFPSRAVFRRFVEEIAWGSSVWIENEPNNIVHFEKLDDK</sequence>
<evidence type="ECO:0000313" key="3">
    <source>
        <dbReference type="Proteomes" id="UP000319783"/>
    </source>
</evidence>
<name>A0A533QDJ4_9BACT</name>
<reference evidence="2 3" key="1">
    <citation type="submission" date="2019-04" db="EMBL/GenBank/DDBJ databases">
        <title>Genome of a novel bacterium Candidatus Jettenia ecosi reconstructed from metagenome of an anammox bioreactor.</title>
        <authorList>
            <person name="Mardanov A.V."/>
            <person name="Beletsky A.V."/>
            <person name="Ravin N.V."/>
            <person name="Botchkova E.A."/>
            <person name="Litti Y.V."/>
            <person name="Nozhevnikova A.N."/>
        </authorList>
    </citation>
    <scope>NUCLEOTIDE SEQUENCE [LARGE SCALE GENOMIC DNA]</scope>
    <source>
        <strain evidence="2">J2</strain>
    </source>
</reference>
<comment type="caution">
    <text evidence="2">The sequence shown here is derived from an EMBL/GenBank/DDBJ whole genome shotgun (WGS) entry which is preliminary data.</text>
</comment>
<gene>
    <name evidence="2" type="ORF">JETT_0847</name>
</gene>
<dbReference type="Gene3D" id="3.40.1350.80">
    <property type="match status" value="1"/>
</dbReference>
<dbReference type="Pfam" id="PF06616">
    <property type="entry name" value="BsuBI_PstI_RE"/>
    <property type="match status" value="1"/>
</dbReference>
<dbReference type="GO" id="GO:0000287">
    <property type="term" value="F:magnesium ion binding"/>
    <property type="evidence" value="ECO:0007669"/>
    <property type="project" value="InterPro"/>
</dbReference>
<accession>A0A533QDJ4</accession>
<organism evidence="2 3">
    <name type="scientific">Candidatus Jettenia ecosi</name>
    <dbReference type="NCBI Taxonomy" id="2494326"/>
    <lineage>
        <taxon>Bacteria</taxon>
        <taxon>Pseudomonadati</taxon>
        <taxon>Planctomycetota</taxon>
        <taxon>Candidatus Brocadiia</taxon>
        <taxon>Candidatus Brocadiales</taxon>
        <taxon>Candidatus Brocadiaceae</taxon>
        <taxon>Candidatus Jettenia</taxon>
    </lineage>
</organism>
<dbReference type="InterPro" id="IPR009528">
    <property type="entry name" value="Restrct_endonuc_II_BsuBI_C"/>
</dbReference>
<dbReference type="GO" id="GO:0009036">
    <property type="term" value="F:type II site-specific deoxyribonuclease activity"/>
    <property type="evidence" value="ECO:0007669"/>
    <property type="project" value="InterPro"/>
</dbReference>
<evidence type="ECO:0000313" key="2">
    <source>
        <dbReference type="EMBL" id="TLD42825.1"/>
    </source>
</evidence>
<proteinExistence type="predicted"/>